<feature type="domain" description="FAD-binding FR-type" evidence="3">
    <location>
        <begin position="19"/>
        <end position="129"/>
    </location>
</feature>
<accession>A0A2D3V5S2</accession>
<organism evidence="4 5">
    <name type="scientific">Ramularia collo-cygni</name>
    <dbReference type="NCBI Taxonomy" id="112498"/>
    <lineage>
        <taxon>Eukaryota</taxon>
        <taxon>Fungi</taxon>
        <taxon>Dikarya</taxon>
        <taxon>Ascomycota</taxon>
        <taxon>Pezizomycotina</taxon>
        <taxon>Dothideomycetes</taxon>
        <taxon>Dothideomycetidae</taxon>
        <taxon>Mycosphaerellales</taxon>
        <taxon>Mycosphaerellaceae</taxon>
        <taxon>Ramularia</taxon>
    </lineage>
</organism>
<dbReference type="InterPro" id="IPR013121">
    <property type="entry name" value="Fe_red_NAD-bd_6"/>
</dbReference>
<dbReference type="SUPFAM" id="SSF63380">
    <property type="entry name" value="Riboflavin synthase domain-like"/>
    <property type="match status" value="1"/>
</dbReference>
<dbReference type="GeneID" id="35597877"/>
<dbReference type="Proteomes" id="UP000225277">
    <property type="component" value="Unassembled WGS sequence"/>
</dbReference>
<keyword evidence="5" id="KW-1185">Reference proteome</keyword>
<proteinExistence type="predicted"/>
<dbReference type="PANTHER" id="PTHR46505:SF1">
    <property type="entry name" value="OXIDOREDUCTASE NAD-BINDING DOMAIN-CONTAINING PROTEIN 1"/>
    <property type="match status" value="1"/>
</dbReference>
<dbReference type="EMBL" id="FJUY01000003">
    <property type="protein sequence ID" value="CZT16829.1"/>
    <property type="molecule type" value="Genomic_DNA"/>
</dbReference>
<dbReference type="Pfam" id="PF08030">
    <property type="entry name" value="NAD_binding_6"/>
    <property type="match status" value="1"/>
</dbReference>
<protein>
    <submittedName>
        <fullName evidence="4">Related to NADH-cytochrome b-5 reductase</fullName>
    </submittedName>
</protein>
<dbReference type="RefSeq" id="XP_023623722.1">
    <property type="nucleotide sequence ID" value="XM_023767954.1"/>
</dbReference>
<reference evidence="4 5" key="1">
    <citation type="submission" date="2016-03" db="EMBL/GenBank/DDBJ databases">
        <authorList>
            <person name="Ploux O."/>
        </authorList>
    </citation>
    <scope>NUCLEOTIDE SEQUENCE [LARGE SCALE GENOMIC DNA]</scope>
    <source>
        <strain evidence="4 5">URUG2</strain>
    </source>
</reference>
<keyword evidence="2" id="KW-0520">NAD</keyword>
<evidence type="ECO:0000256" key="1">
    <source>
        <dbReference type="ARBA" id="ARBA00023002"/>
    </source>
</evidence>
<dbReference type="SUPFAM" id="SSF52343">
    <property type="entry name" value="Ferredoxin reductase-like, C-terminal NADP-linked domain"/>
    <property type="match status" value="1"/>
</dbReference>
<dbReference type="InterPro" id="IPR017938">
    <property type="entry name" value="Riboflavin_synthase-like_b-brl"/>
</dbReference>
<gene>
    <name evidence="4" type="ORF">RCC_02663</name>
</gene>
<evidence type="ECO:0000313" key="5">
    <source>
        <dbReference type="Proteomes" id="UP000225277"/>
    </source>
</evidence>
<dbReference type="InterPro" id="IPR017927">
    <property type="entry name" value="FAD-bd_FR_type"/>
</dbReference>
<evidence type="ECO:0000313" key="4">
    <source>
        <dbReference type="EMBL" id="CZT16829.1"/>
    </source>
</evidence>
<dbReference type="GO" id="GO:0016491">
    <property type="term" value="F:oxidoreductase activity"/>
    <property type="evidence" value="ECO:0007669"/>
    <property type="project" value="UniProtKB-KW"/>
</dbReference>
<evidence type="ECO:0000256" key="2">
    <source>
        <dbReference type="ARBA" id="ARBA00023027"/>
    </source>
</evidence>
<sequence length="293" mass="32566">MATVGPTHEFRTAEEPREQGLHAVIVANIKEVNDNVRLLRLFPVINRTIKFTPGQWVDTFVPGIPSAGGFTLTSIPQQAVASDTSPPYLELAVQKSRNPPSKWLWQPSEDIIGSQIVVRVGGSFTWPPPHLDVQKIDRLVLIAGGVGINPLISIFTHLMRSSSRPKEVHFLYATKSEPDLDPQKILFLPRLMDIVSMAEDSNVTLSLFVTGTDSEGAIEHGKLPNRTFGRRIAEEDVVRAIDGYKSRPADVEGHRASTLSYVCGPPQMTDHFVKLLKSQPGMSEDRVLCEKWW</sequence>
<dbReference type="InterPro" id="IPR039261">
    <property type="entry name" value="FNR_nucleotide-bd"/>
</dbReference>
<dbReference type="InterPro" id="IPR052128">
    <property type="entry name" value="Oxidoreductase_NAD-binding"/>
</dbReference>
<dbReference type="OrthoDB" id="436496at2759"/>
<dbReference type="CDD" id="cd00322">
    <property type="entry name" value="FNR_like"/>
    <property type="match status" value="1"/>
</dbReference>
<dbReference type="GO" id="GO:0005739">
    <property type="term" value="C:mitochondrion"/>
    <property type="evidence" value="ECO:0007669"/>
    <property type="project" value="TreeGrafter"/>
</dbReference>
<evidence type="ECO:0000259" key="3">
    <source>
        <dbReference type="PROSITE" id="PS51384"/>
    </source>
</evidence>
<dbReference type="Gene3D" id="3.40.50.80">
    <property type="entry name" value="Nucleotide-binding domain of ferredoxin-NADP reductase (FNR) module"/>
    <property type="match status" value="1"/>
</dbReference>
<dbReference type="STRING" id="112498.A0A2D3V5S2"/>
<dbReference type="Gene3D" id="2.40.30.10">
    <property type="entry name" value="Translation factors"/>
    <property type="match status" value="1"/>
</dbReference>
<dbReference type="PROSITE" id="PS51384">
    <property type="entry name" value="FAD_FR"/>
    <property type="match status" value="1"/>
</dbReference>
<name>A0A2D3V5S2_9PEZI</name>
<dbReference type="PANTHER" id="PTHR46505">
    <property type="entry name" value="OXIDOREDUCTASE NAD-BINDING DOMAIN-CONTAINING PROTEIN 1"/>
    <property type="match status" value="1"/>
</dbReference>
<dbReference type="AlphaFoldDB" id="A0A2D3V5S2"/>
<keyword evidence="1" id="KW-0560">Oxidoreductase</keyword>